<dbReference type="AlphaFoldDB" id="A0A381RSC6"/>
<dbReference type="GO" id="GO:0016787">
    <property type="term" value="F:hydrolase activity"/>
    <property type="evidence" value="ECO:0007669"/>
    <property type="project" value="UniProtKB-KW"/>
</dbReference>
<accession>A0A381RSC6</accession>
<dbReference type="PANTHER" id="PTHR43546:SF3">
    <property type="entry name" value="UPF0173 METAL-DEPENDENT HYDROLASE MJ1163"/>
    <property type="match status" value="1"/>
</dbReference>
<dbReference type="HAMAP" id="MF_00457">
    <property type="entry name" value="UPF0173"/>
    <property type="match status" value="1"/>
</dbReference>
<protein>
    <recommendedName>
        <fullName evidence="2">Metallo-beta-lactamase domain-containing protein</fullName>
    </recommendedName>
</protein>
<proteinExistence type="inferred from homology"/>
<evidence type="ECO:0000256" key="1">
    <source>
        <dbReference type="ARBA" id="ARBA00022801"/>
    </source>
</evidence>
<dbReference type="EMBL" id="UINC01002265">
    <property type="protein sequence ID" value="SUZ94775.1"/>
    <property type="molecule type" value="Genomic_DNA"/>
</dbReference>
<reference evidence="3" key="1">
    <citation type="submission" date="2018-05" db="EMBL/GenBank/DDBJ databases">
        <authorList>
            <person name="Lanie J.A."/>
            <person name="Ng W.-L."/>
            <person name="Kazmierczak K.M."/>
            <person name="Andrzejewski T.M."/>
            <person name="Davidsen T.M."/>
            <person name="Wayne K.J."/>
            <person name="Tettelin H."/>
            <person name="Glass J.I."/>
            <person name="Rusch D."/>
            <person name="Podicherti R."/>
            <person name="Tsui H.-C.T."/>
            <person name="Winkler M.E."/>
        </authorList>
    </citation>
    <scope>NUCLEOTIDE SEQUENCE</scope>
</reference>
<dbReference type="InterPro" id="IPR022877">
    <property type="entry name" value="UPF0173"/>
</dbReference>
<gene>
    <name evidence="3" type="ORF">METZ01_LOCUS47629</name>
</gene>
<dbReference type="NCBIfam" id="NF001911">
    <property type="entry name" value="PRK00685.1"/>
    <property type="match status" value="1"/>
</dbReference>
<feature type="domain" description="Metallo-beta-lactamase" evidence="2">
    <location>
        <begin position="13"/>
        <end position="205"/>
    </location>
</feature>
<dbReference type="Gene3D" id="3.60.15.10">
    <property type="entry name" value="Ribonuclease Z/Hydroxyacylglutathione hydrolase-like"/>
    <property type="match status" value="1"/>
</dbReference>
<dbReference type="PANTHER" id="PTHR43546">
    <property type="entry name" value="UPF0173 METAL-DEPENDENT HYDROLASE MJ1163-RELATED"/>
    <property type="match status" value="1"/>
</dbReference>
<dbReference type="InterPro" id="IPR001279">
    <property type="entry name" value="Metallo-B-lactamas"/>
</dbReference>
<dbReference type="InterPro" id="IPR050114">
    <property type="entry name" value="UPF0173_UPF0282_UlaG_hydrolase"/>
</dbReference>
<dbReference type="SMART" id="SM00849">
    <property type="entry name" value="Lactamase_B"/>
    <property type="match status" value="1"/>
</dbReference>
<dbReference type="InterPro" id="IPR036866">
    <property type="entry name" value="RibonucZ/Hydroxyglut_hydro"/>
</dbReference>
<evidence type="ECO:0000259" key="2">
    <source>
        <dbReference type="SMART" id="SM00849"/>
    </source>
</evidence>
<organism evidence="3">
    <name type="scientific">marine metagenome</name>
    <dbReference type="NCBI Taxonomy" id="408172"/>
    <lineage>
        <taxon>unclassified sequences</taxon>
        <taxon>metagenomes</taxon>
        <taxon>ecological metagenomes</taxon>
    </lineage>
</organism>
<dbReference type="Pfam" id="PF12706">
    <property type="entry name" value="Lactamase_B_2"/>
    <property type="match status" value="1"/>
</dbReference>
<name>A0A381RSC6_9ZZZZ</name>
<keyword evidence="1" id="KW-0378">Hydrolase</keyword>
<sequence length="238" mass="25735">MVENQNLGITWLGHATFVLTSPSGKRILIDPFLTSNPSCPKGQKETDELDLILITHGHHDHLDLDDLRAISRATGAPIVSILELANWLESQGFANVHGMNKGGTQRVAGVDVTMVSASHSSSVQDPKDNHLVPVGEPVGYVIRFENGQTIYFAGDTDVFGDMTIIRRLYEPEIAFLPIGDHFTMAPRGAALAVELLGVRKVVPMHYGTWPVLTGTPAELGKLLPAGVEMLTLKPGETV</sequence>
<evidence type="ECO:0000313" key="3">
    <source>
        <dbReference type="EMBL" id="SUZ94775.1"/>
    </source>
</evidence>
<dbReference type="SUPFAM" id="SSF56281">
    <property type="entry name" value="Metallo-hydrolase/oxidoreductase"/>
    <property type="match status" value="1"/>
</dbReference>